<proteinExistence type="predicted"/>
<evidence type="ECO:0008006" key="4">
    <source>
        <dbReference type="Google" id="ProtNLM"/>
    </source>
</evidence>
<organism evidence="2 3">
    <name type="scientific">Polysphondylium violaceum</name>
    <dbReference type="NCBI Taxonomy" id="133409"/>
    <lineage>
        <taxon>Eukaryota</taxon>
        <taxon>Amoebozoa</taxon>
        <taxon>Evosea</taxon>
        <taxon>Eumycetozoa</taxon>
        <taxon>Dictyostelia</taxon>
        <taxon>Dictyosteliales</taxon>
        <taxon>Dictyosteliaceae</taxon>
        <taxon>Polysphondylium</taxon>
    </lineage>
</organism>
<dbReference type="PANTHER" id="PTHR32134">
    <property type="entry name" value="FNIP REPEAT-CONTAINING PROTEIN"/>
    <property type="match status" value="1"/>
</dbReference>
<dbReference type="PANTHER" id="PTHR32134:SF169">
    <property type="entry name" value="FNIP REPEAT-CONTAINING PROTEIN-RELATED"/>
    <property type="match status" value="1"/>
</dbReference>
<dbReference type="Gene3D" id="3.80.10.10">
    <property type="entry name" value="Ribonuclease Inhibitor"/>
    <property type="match status" value="1"/>
</dbReference>
<reference evidence="2" key="1">
    <citation type="submission" date="2020-01" db="EMBL/GenBank/DDBJ databases">
        <title>Development of genomics and gene disruption for Polysphondylium violaceum indicates a role for the polyketide synthase stlB in stalk morphogenesis.</title>
        <authorList>
            <person name="Narita B."/>
            <person name="Kawabe Y."/>
            <person name="Kin K."/>
            <person name="Saito T."/>
            <person name="Gibbs R."/>
            <person name="Kuspa A."/>
            <person name="Muzny D."/>
            <person name="Queller D."/>
            <person name="Richards S."/>
            <person name="Strassman J."/>
            <person name="Sucgang R."/>
            <person name="Worley K."/>
            <person name="Schaap P."/>
        </authorList>
    </citation>
    <scope>NUCLEOTIDE SEQUENCE</scope>
    <source>
        <strain evidence="2">QSvi11</strain>
    </source>
</reference>
<accession>A0A8J4PLW3</accession>
<gene>
    <name evidence="2" type="ORF">CYY_009694</name>
</gene>
<dbReference type="OrthoDB" id="18551at2759"/>
<evidence type="ECO:0000256" key="1">
    <source>
        <dbReference type="ARBA" id="ARBA00022737"/>
    </source>
</evidence>
<dbReference type="SUPFAM" id="SSF52058">
    <property type="entry name" value="L domain-like"/>
    <property type="match status" value="1"/>
</dbReference>
<name>A0A8J4PLW3_9MYCE</name>
<dbReference type="AlphaFoldDB" id="A0A8J4PLW3"/>
<comment type="caution">
    <text evidence="2">The sequence shown here is derived from an EMBL/GenBank/DDBJ whole genome shotgun (WGS) entry which is preliminary data.</text>
</comment>
<evidence type="ECO:0000313" key="2">
    <source>
        <dbReference type="EMBL" id="KAF2068989.1"/>
    </source>
</evidence>
<sequence length="583" mass="67162">MQKEESFISLWRNSFIRLNINRFRFENQIIKIRFLSLLERDAQYLARLPKHVPIQFEINDQRKLQEYLKSKYSHAINRVILHDSLITPFITQVYNQSNENSDQQIQSFYGLEINGVTGYNYAEIIVPHSIQFLRCKSFLVKPKNQGFFNSIKTIEYEDISVLSISSENFPQHVENVFFKVSTLLIPPNLFPDSTKSIVFVGKSNPRQTLTLNVLPPKLHRLELGSSFNTIIPPNVLPETLKVLNLGNAFNKPIGLNVLPKGLEKLVLGFQFREKISKGELPLSLKSLVLGSFNHELLPGVLPKWLEYIRFGDSFDQLVAFPPNIKTIIFTNKESKRVYPIPTSVTFYKNYNMFFDGSVPKGLKIPKEKNLKELHLYHTFLNQSLPLDFFPSNLMSLTFSYENTLKQGDLPPNLSYLKLSTYQPIDIGVLPDSLVRLNLHIYSKTPLQSGSLPPNLTELKISSERIPIPENLIPEKVRILKISCLSEIQQNTLPSNLLSLYISSKYLQNPFPFDFLPKSLKDLRFSLENELVIIDQLFKPDDEGFGIFIPSILPQSLDFISFGQKKIQKRVYIRKGDDLKVDNY</sequence>
<dbReference type="EMBL" id="AJWJ01000780">
    <property type="protein sequence ID" value="KAF2068989.1"/>
    <property type="molecule type" value="Genomic_DNA"/>
</dbReference>
<keyword evidence="1" id="KW-0677">Repeat</keyword>
<dbReference type="Proteomes" id="UP000695562">
    <property type="component" value="Unassembled WGS sequence"/>
</dbReference>
<dbReference type="Pfam" id="PF05725">
    <property type="entry name" value="FNIP"/>
    <property type="match status" value="5"/>
</dbReference>
<dbReference type="InterPro" id="IPR032675">
    <property type="entry name" value="LRR_dom_sf"/>
</dbReference>
<dbReference type="InterPro" id="IPR051251">
    <property type="entry name" value="STK_FNIP-Repeat"/>
</dbReference>
<protein>
    <recommendedName>
        <fullName evidence="4">FNIP repeat-containing protein</fullName>
    </recommendedName>
</protein>
<evidence type="ECO:0000313" key="3">
    <source>
        <dbReference type="Proteomes" id="UP000695562"/>
    </source>
</evidence>
<keyword evidence="3" id="KW-1185">Reference proteome</keyword>
<dbReference type="InterPro" id="IPR008615">
    <property type="entry name" value="FNIP"/>
</dbReference>